<evidence type="ECO:0000313" key="6">
    <source>
        <dbReference type="Proteomes" id="UP000504634"/>
    </source>
</evidence>
<dbReference type="SUPFAM" id="SSF57362">
    <property type="entry name" value="BPTI-like"/>
    <property type="match status" value="1"/>
</dbReference>
<keyword evidence="1 7" id="KW-0646">Protease inhibitor</keyword>
<gene>
    <name evidence="7" type="primary">LOC115622542</name>
</gene>
<dbReference type="OrthoDB" id="5989513at2759"/>
<dbReference type="InterPro" id="IPR002223">
    <property type="entry name" value="Kunitz_BPTI"/>
</dbReference>
<keyword evidence="4" id="KW-0732">Signal</keyword>
<dbReference type="GO" id="GO:0005615">
    <property type="term" value="C:extracellular space"/>
    <property type="evidence" value="ECO:0007669"/>
    <property type="project" value="TreeGrafter"/>
</dbReference>
<keyword evidence="3" id="KW-1015">Disulfide bond</keyword>
<evidence type="ECO:0000313" key="7">
    <source>
        <dbReference type="RefSeq" id="XP_030372369.1"/>
    </source>
</evidence>
<evidence type="ECO:0000256" key="4">
    <source>
        <dbReference type="SAM" id="SignalP"/>
    </source>
</evidence>
<dbReference type="InterPro" id="IPR036880">
    <property type="entry name" value="Kunitz_BPTI_sf"/>
</dbReference>
<dbReference type="AlphaFoldDB" id="A0A6J2T8P2"/>
<reference evidence="7" key="1">
    <citation type="submission" date="2025-08" db="UniProtKB">
        <authorList>
            <consortium name="RefSeq"/>
        </authorList>
    </citation>
    <scope>IDENTIFICATION</scope>
    <source>
        <strain evidence="7">11010-0011.00</strain>
        <tissue evidence="7">Whole body</tissue>
    </source>
</reference>
<dbReference type="InterPro" id="IPR050098">
    <property type="entry name" value="TFPI/VKTCI-like"/>
</dbReference>
<accession>A0A6J2T8P2</accession>
<name>A0A6J2T8P2_DROLE</name>
<keyword evidence="6" id="KW-1185">Reference proteome</keyword>
<proteinExistence type="predicted"/>
<dbReference type="Pfam" id="PF00014">
    <property type="entry name" value="Kunitz_BPTI"/>
    <property type="match status" value="1"/>
</dbReference>
<dbReference type="FunFam" id="4.10.410.10:FF:000020">
    <property type="entry name" value="Collagen, type VI, alpha 3"/>
    <property type="match status" value="1"/>
</dbReference>
<dbReference type="PROSITE" id="PS50279">
    <property type="entry name" value="BPTI_KUNITZ_2"/>
    <property type="match status" value="1"/>
</dbReference>
<feature type="domain" description="BPTI/Kunitz inhibitor" evidence="5">
    <location>
        <begin position="125"/>
        <end position="176"/>
    </location>
</feature>
<evidence type="ECO:0000259" key="5">
    <source>
        <dbReference type="PROSITE" id="PS50279"/>
    </source>
</evidence>
<dbReference type="RefSeq" id="XP_030372369.1">
    <property type="nucleotide sequence ID" value="XM_030516509.1"/>
</dbReference>
<evidence type="ECO:0000256" key="2">
    <source>
        <dbReference type="ARBA" id="ARBA00022900"/>
    </source>
</evidence>
<sequence>MELRLLLLLLSLLCCLQDGLVRGLSIANNSIGVVQSDASASNANLMSGNMPVLGIGASNSGSNSSVNSGAGLGVGGGATNVLGQSLGDLGGGSAGASSVGTSAGSASGNNSAMVQAPKEKLYEKCTGPGDPGPCKQYIYKWRYESTTNECATFIWGGCDGNPHNRFSTEAECLFHCIGGPRK</sequence>
<organism evidence="6 7">
    <name type="scientific">Drosophila lebanonensis</name>
    <name type="common">Fruit fly</name>
    <name type="synonym">Scaptodrosophila lebanonensis</name>
    <dbReference type="NCBI Taxonomy" id="7225"/>
    <lineage>
        <taxon>Eukaryota</taxon>
        <taxon>Metazoa</taxon>
        <taxon>Ecdysozoa</taxon>
        <taxon>Arthropoda</taxon>
        <taxon>Hexapoda</taxon>
        <taxon>Insecta</taxon>
        <taxon>Pterygota</taxon>
        <taxon>Neoptera</taxon>
        <taxon>Endopterygota</taxon>
        <taxon>Diptera</taxon>
        <taxon>Brachycera</taxon>
        <taxon>Muscomorpha</taxon>
        <taxon>Ephydroidea</taxon>
        <taxon>Drosophilidae</taxon>
        <taxon>Scaptodrosophila</taxon>
    </lineage>
</organism>
<dbReference type="GeneID" id="115622542"/>
<dbReference type="PRINTS" id="PR00759">
    <property type="entry name" value="BASICPTASE"/>
</dbReference>
<dbReference type="SMART" id="SM00131">
    <property type="entry name" value="KU"/>
    <property type="match status" value="1"/>
</dbReference>
<keyword evidence="2 7" id="KW-0722">Serine protease inhibitor</keyword>
<evidence type="ECO:0000256" key="3">
    <source>
        <dbReference type="ARBA" id="ARBA00023157"/>
    </source>
</evidence>
<feature type="signal peptide" evidence="4">
    <location>
        <begin position="1"/>
        <end position="23"/>
    </location>
</feature>
<dbReference type="CDD" id="cd00109">
    <property type="entry name" value="Kunitz-type"/>
    <property type="match status" value="1"/>
</dbReference>
<dbReference type="PANTHER" id="PTHR10083">
    <property type="entry name" value="KUNITZ-TYPE PROTEASE INHIBITOR-RELATED"/>
    <property type="match status" value="1"/>
</dbReference>
<dbReference type="PANTHER" id="PTHR10083:SF328">
    <property type="entry name" value="TISSUE FACTOR PATHWAY INHIBITOR"/>
    <property type="match status" value="1"/>
</dbReference>
<protein>
    <submittedName>
        <fullName evidence="7">Kunitz-type serine protease inhibitor bitisilin-3-like</fullName>
    </submittedName>
</protein>
<feature type="chain" id="PRO_5026692889" evidence="4">
    <location>
        <begin position="24"/>
        <end position="182"/>
    </location>
</feature>
<evidence type="ECO:0000256" key="1">
    <source>
        <dbReference type="ARBA" id="ARBA00022690"/>
    </source>
</evidence>
<dbReference type="Gene3D" id="4.10.410.10">
    <property type="entry name" value="Pancreatic trypsin inhibitor Kunitz domain"/>
    <property type="match status" value="1"/>
</dbReference>
<dbReference type="Proteomes" id="UP000504634">
    <property type="component" value="Unplaced"/>
</dbReference>
<dbReference type="GO" id="GO:0004867">
    <property type="term" value="F:serine-type endopeptidase inhibitor activity"/>
    <property type="evidence" value="ECO:0007669"/>
    <property type="project" value="UniProtKB-KW"/>
</dbReference>